<dbReference type="GO" id="GO:0051287">
    <property type="term" value="F:NAD binding"/>
    <property type="evidence" value="ECO:0007669"/>
    <property type="project" value="InterPro"/>
</dbReference>
<dbReference type="GO" id="GO:0050661">
    <property type="term" value="F:NADP binding"/>
    <property type="evidence" value="ECO:0007669"/>
    <property type="project" value="InterPro"/>
</dbReference>
<evidence type="ECO:0000256" key="1">
    <source>
        <dbReference type="ARBA" id="ARBA00023002"/>
    </source>
</evidence>
<organism evidence="6 7">
    <name type="scientific">Xanthobacter dioxanivorans</name>
    <dbReference type="NCBI Taxonomy" id="2528964"/>
    <lineage>
        <taxon>Bacteria</taxon>
        <taxon>Pseudomonadati</taxon>
        <taxon>Pseudomonadota</taxon>
        <taxon>Alphaproteobacteria</taxon>
        <taxon>Hyphomicrobiales</taxon>
        <taxon>Xanthobacteraceae</taxon>
        <taxon>Xanthobacter</taxon>
    </lineage>
</organism>
<dbReference type="InterPro" id="IPR051265">
    <property type="entry name" value="HIBADH-related_NP60_sf"/>
</dbReference>
<protein>
    <submittedName>
        <fullName evidence="6">NAD(P)-dependent oxidoreductase</fullName>
    </submittedName>
</protein>
<dbReference type="Gene3D" id="1.10.1040.10">
    <property type="entry name" value="N-(1-d-carboxylethyl)-l-norvaline Dehydrogenase, domain 2"/>
    <property type="match status" value="1"/>
</dbReference>
<dbReference type="SUPFAM" id="SSF48179">
    <property type="entry name" value="6-phosphogluconate dehydrogenase C-terminal domain-like"/>
    <property type="match status" value="1"/>
</dbReference>
<evidence type="ECO:0000313" key="6">
    <source>
        <dbReference type="EMBL" id="QRG05359.1"/>
    </source>
</evidence>
<dbReference type="PANTHER" id="PTHR43580">
    <property type="entry name" value="OXIDOREDUCTASE GLYR1-RELATED"/>
    <property type="match status" value="1"/>
</dbReference>
<dbReference type="SUPFAM" id="SSF51735">
    <property type="entry name" value="NAD(P)-binding Rossmann-fold domains"/>
    <property type="match status" value="1"/>
</dbReference>
<dbReference type="Gene3D" id="3.40.50.720">
    <property type="entry name" value="NAD(P)-binding Rossmann-like Domain"/>
    <property type="match status" value="1"/>
</dbReference>
<evidence type="ECO:0000259" key="5">
    <source>
        <dbReference type="Pfam" id="PF14833"/>
    </source>
</evidence>
<evidence type="ECO:0000259" key="4">
    <source>
        <dbReference type="Pfam" id="PF03446"/>
    </source>
</evidence>
<dbReference type="AlphaFoldDB" id="A0A974PLF4"/>
<keyword evidence="7" id="KW-1185">Reference proteome</keyword>
<evidence type="ECO:0000256" key="3">
    <source>
        <dbReference type="PIRSR" id="PIRSR000103-1"/>
    </source>
</evidence>
<reference evidence="6 7" key="1">
    <citation type="submission" date="2020-10" db="EMBL/GenBank/DDBJ databases">
        <title>Degradation of 1,4-Dioxane by Xanthobacter sp. YN2, via a Novel Group-2 Soluble Di-Iron Monooxygenase.</title>
        <authorList>
            <person name="Ma F."/>
            <person name="Wang Y."/>
            <person name="Yang J."/>
            <person name="Guo H."/>
            <person name="Su D."/>
            <person name="Yu L."/>
        </authorList>
    </citation>
    <scope>NUCLEOTIDE SEQUENCE [LARGE SCALE GENOMIC DNA]</scope>
    <source>
        <strain evidence="6 7">YN2</strain>
    </source>
</reference>
<dbReference type="InterPro" id="IPR013328">
    <property type="entry name" value="6PGD_dom2"/>
</dbReference>
<dbReference type="Proteomes" id="UP000596427">
    <property type="component" value="Chromosome"/>
</dbReference>
<feature type="domain" description="6-phosphogluconate dehydrogenase NADP-binding" evidence="4">
    <location>
        <begin position="2"/>
        <end position="162"/>
    </location>
</feature>
<dbReference type="InterPro" id="IPR015815">
    <property type="entry name" value="HIBADH-related"/>
</dbReference>
<accession>A0A974PLF4</accession>
<sequence>MKIGFAGLGRMGSAMALRLLEKGHSVTVWNRSPDKLGPLQQAGAAVAASPAELARDAEVILTSLLDGAALKDVYTGPQGLISAPLPHAPLFIEMSTVLPDEAIALAQQVRAAGGAFIECPVGGTTGPARTGNLLGLAGGEEADFERARPVLADLCRRVEHVGPVGAGASIKLAINLPLLVYYQTLGEAYALCRHLGLDPAWTVDFFAETSGGMNVLKVRRDVIAKALAGEDPGPAGFSVDGIRKDLRTMIAAAEAIGTELPVATRTLAIYDEASRNGLGDSDGATLTTAWAFRPRT</sequence>
<dbReference type="PANTHER" id="PTHR43580:SF2">
    <property type="entry name" value="CYTOKINE-LIKE NUCLEAR FACTOR N-PAC"/>
    <property type="match status" value="1"/>
</dbReference>
<feature type="active site" evidence="3">
    <location>
        <position position="171"/>
    </location>
</feature>
<dbReference type="Pfam" id="PF03446">
    <property type="entry name" value="NAD_binding_2"/>
    <property type="match status" value="1"/>
</dbReference>
<dbReference type="InterPro" id="IPR029154">
    <property type="entry name" value="HIBADH-like_NADP-bd"/>
</dbReference>
<name>A0A974PLF4_9HYPH</name>
<dbReference type="EMBL" id="CP063362">
    <property type="protein sequence ID" value="QRG05359.1"/>
    <property type="molecule type" value="Genomic_DNA"/>
</dbReference>
<dbReference type="InterPro" id="IPR008927">
    <property type="entry name" value="6-PGluconate_DH-like_C_sf"/>
</dbReference>
<evidence type="ECO:0000256" key="2">
    <source>
        <dbReference type="ARBA" id="ARBA00023027"/>
    </source>
</evidence>
<gene>
    <name evidence="6" type="ORF">EZH22_20025</name>
</gene>
<proteinExistence type="predicted"/>
<dbReference type="InterPro" id="IPR036291">
    <property type="entry name" value="NAD(P)-bd_dom_sf"/>
</dbReference>
<dbReference type="PIRSF" id="PIRSF000103">
    <property type="entry name" value="HIBADH"/>
    <property type="match status" value="1"/>
</dbReference>
<dbReference type="KEGG" id="xdi:EZH22_20025"/>
<feature type="domain" description="3-hydroxyisobutyrate dehydrogenase-like NAD-binding" evidence="5">
    <location>
        <begin position="165"/>
        <end position="286"/>
    </location>
</feature>
<keyword evidence="2" id="KW-0520">NAD</keyword>
<dbReference type="Pfam" id="PF14833">
    <property type="entry name" value="NAD_binding_11"/>
    <property type="match status" value="1"/>
</dbReference>
<dbReference type="RefSeq" id="WP_203192225.1">
    <property type="nucleotide sequence ID" value="NZ_CP063362.1"/>
</dbReference>
<dbReference type="GO" id="GO:0016491">
    <property type="term" value="F:oxidoreductase activity"/>
    <property type="evidence" value="ECO:0007669"/>
    <property type="project" value="UniProtKB-KW"/>
</dbReference>
<dbReference type="InterPro" id="IPR006115">
    <property type="entry name" value="6PGDH_NADP-bd"/>
</dbReference>
<keyword evidence="1" id="KW-0560">Oxidoreductase</keyword>
<evidence type="ECO:0000313" key="7">
    <source>
        <dbReference type="Proteomes" id="UP000596427"/>
    </source>
</evidence>